<comment type="caution">
    <text evidence="1">The sequence shown here is derived from an EMBL/GenBank/DDBJ whole genome shotgun (WGS) entry which is preliminary data.</text>
</comment>
<keyword evidence="2" id="KW-1185">Reference proteome</keyword>
<dbReference type="Gene3D" id="3.60.10.10">
    <property type="entry name" value="Endonuclease/exonuclease/phosphatase"/>
    <property type="match status" value="1"/>
</dbReference>
<organism evidence="1 2">
    <name type="scientific">Nepenthes gracilis</name>
    <name type="common">Slender pitcher plant</name>
    <dbReference type="NCBI Taxonomy" id="150966"/>
    <lineage>
        <taxon>Eukaryota</taxon>
        <taxon>Viridiplantae</taxon>
        <taxon>Streptophyta</taxon>
        <taxon>Embryophyta</taxon>
        <taxon>Tracheophyta</taxon>
        <taxon>Spermatophyta</taxon>
        <taxon>Magnoliopsida</taxon>
        <taxon>eudicotyledons</taxon>
        <taxon>Gunneridae</taxon>
        <taxon>Pentapetalae</taxon>
        <taxon>Caryophyllales</taxon>
        <taxon>Nepenthaceae</taxon>
        <taxon>Nepenthes</taxon>
    </lineage>
</organism>
<protein>
    <recommendedName>
        <fullName evidence="3">Endonuclease/exonuclease/phosphatase domain-containing protein</fullName>
    </recommendedName>
</protein>
<dbReference type="EMBL" id="BSYO01000036">
    <property type="protein sequence ID" value="GMH29345.1"/>
    <property type="molecule type" value="Genomic_DNA"/>
</dbReference>
<evidence type="ECO:0000313" key="2">
    <source>
        <dbReference type="Proteomes" id="UP001279734"/>
    </source>
</evidence>
<dbReference type="InterPro" id="IPR036691">
    <property type="entry name" value="Endo/exonu/phosph_ase_sf"/>
</dbReference>
<dbReference type="Proteomes" id="UP001279734">
    <property type="component" value="Unassembled WGS sequence"/>
</dbReference>
<gene>
    <name evidence="1" type="ORF">Nepgr_031188</name>
</gene>
<evidence type="ECO:0000313" key="1">
    <source>
        <dbReference type="EMBL" id="GMH29345.1"/>
    </source>
</evidence>
<evidence type="ECO:0008006" key="3">
    <source>
        <dbReference type="Google" id="ProtNLM"/>
    </source>
</evidence>
<proteinExistence type="predicted"/>
<dbReference type="AlphaFoldDB" id="A0AAD3TG83"/>
<accession>A0AAD3TG83</accession>
<sequence>MLFSSVYGANDEVKHRTMWNSLEAISKSVQQRPWVLLLGDFNVVISPNEILGGGFYKASAKAFGKCILNCLKSPGFYTWGNRRETSDFTIRKLDRILVNNDWIADISQSFGLFSSLGIFEHSNYIFFWCDQE</sequence>
<reference evidence="1" key="1">
    <citation type="submission" date="2023-05" db="EMBL/GenBank/DDBJ databases">
        <title>Nepenthes gracilis genome sequencing.</title>
        <authorList>
            <person name="Fukushima K."/>
        </authorList>
    </citation>
    <scope>NUCLEOTIDE SEQUENCE</scope>
    <source>
        <strain evidence="1">SING2019-196</strain>
    </source>
</reference>
<dbReference type="SUPFAM" id="SSF56219">
    <property type="entry name" value="DNase I-like"/>
    <property type="match status" value="1"/>
</dbReference>
<name>A0AAD3TG83_NEPGR</name>